<feature type="transmembrane region" description="Helical" evidence="8">
    <location>
        <begin position="60"/>
        <end position="81"/>
    </location>
</feature>
<feature type="transmembrane region" description="Helical" evidence="8">
    <location>
        <begin position="219"/>
        <end position="245"/>
    </location>
</feature>
<evidence type="ECO:0000256" key="1">
    <source>
        <dbReference type="ARBA" id="ARBA00004651"/>
    </source>
</evidence>
<feature type="transmembrane region" description="Helical" evidence="8">
    <location>
        <begin position="154"/>
        <end position="172"/>
    </location>
</feature>
<gene>
    <name evidence="9" type="ORF">ACFO3Q_07550</name>
</gene>
<feature type="transmembrane region" description="Helical" evidence="8">
    <location>
        <begin position="30"/>
        <end position="48"/>
    </location>
</feature>
<comment type="similarity">
    <text evidence="2 8">Belongs to the lactate permease family.</text>
</comment>
<feature type="transmembrane region" description="Helical" evidence="8">
    <location>
        <begin position="342"/>
        <end position="364"/>
    </location>
</feature>
<reference evidence="10" key="1">
    <citation type="journal article" date="2019" name="Int. J. Syst. Evol. Microbiol.">
        <title>The Global Catalogue of Microorganisms (GCM) 10K type strain sequencing project: providing services to taxonomists for standard genome sequencing and annotation.</title>
        <authorList>
            <consortium name="The Broad Institute Genomics Platform"/>
            <consortium name="The Broad Institute Genome Sequencing Center for Infectious Disease"/>
            <person name="Wu L."/>
            <person name="Ma J."/>
        </authorList>
    </citation>
    <scope>NUCLEOTIDE SEQUENCE [LARGE SCALE GENOMIC DNA]</scope>
    <source>
        <strain evidence="10">CGMCC 1.13574</strain>
    </source>
</reference>
<evidence type="ECO:0000256" key="2">
    <source>
        <dbReference type="ARBA" id="ARBA00010100"/>
    </source>
</evidence>
<feature type="transmembrane region" description="Helical" evidence="8">
    <location>
        <begin position="514"/>
        <end position="532"/>
    </location>
</feature>
<keyword evidence="6 8" id="KW-1133">Transmembrane helix</keyword>
<evidence type="ECO:0000256" key="5">
    <source>
        <dbReference type="ARBA" id="ARBA00022692"/>
    </source>
</evidence>
<feature type="transmembrane region" description="Helical" evidence="8">
    <location>
        <begin position="128"/>
        <end position="149"/>
    </location>
</feature>
<feature type="transmembrane region" description="Helical" evidence="8">
    <location>
        <begin position="251"/>
        <end position="278"/>
    </location>
</feature>
<dbReference type="Pfam" id="PF02652">
    <property type="entry name" value="Lactate_perm"/>
    <property type="match status" value="1"/>
</dbReference>
<evidence type="ECO:0000256" key="8">
    <source>
        <dbReference type="RuleBase" id="RU365092"/>
    </source>
</evidence>
<dbReference type="RefSeq" id="WP_377004037.1">
    <property type="nucleotide sequence ID" value="NZ_JBHSGG010000021.1"/>
</dbReference>
<keyword evidence="4" id="KW-1003">Cell membrane</keyword>
<dbReference type="InterPro" id="IPR003804">
    <property type="entry name" value="Lactate_perm"/>
</dbReference>
<keyword evidence="7 8" id="KW-0472">Membrane</keyword>
<comment type="subcellular location">
    <subcellularLocation>
        <location evidence="8">Cell inner membrane</location>
        <topology evidence="8">Multi-pass membrane protein</topology>
    </subcellularLocation>
    <subcellularLocation>
        <location evidence="1">Cell membrane</location>
        <topology evidence="1">Multi-pass membrane protein</topology>
    </subcellularLocation>
</comment>
<comment type="function">
    <text evidence="8">Uptake of L-lactate across the membrane. Can also transport D-lactate and glycolate.</text>
</comment>
<feature type="transmembrane region" description="Helical" evidence="8">
    <location>
        <begin position="184"/>
        <end position="207"/>
    </location>
</feature>
<keyword evidence="8" id="KW-0997">Cell inner membrane</keyword>
<dbReference type="PANTHER" id="PTHR30003">
    <property type="entry name" value="L-LACTATE PERMEASE"/>
    <property type="match status" value="1"/>
</dbReference>
<organism evidence="9 10">
    <name type="scientific">Coralloluteibacterium thermophilum</name>
    <dbReference type="NCBI Taxonomy" id="2707049"/>
    <lineage>
        <taxon>Bacteria</taxon>
        <taxon>Pseudomonadati</taxon>
        <taxon>Pseudomonadota</taxon>
        <taxon>Gammaproteobacteria</taxon>
        <taxon>Lysobacterales</taxon>
        <taxon>Lysobacteraceae</taxon>
        <taxon>Coralloluteibacterium</taxon>
    </lineage>
</organism>
<keyword evidence="5 8" id="KW-0812">Transmembrane</keyword>
<feature type="transmembrane region" description="Helical" evidence="8">
    <location>
        <begin position="299"/>
        <end position="322"/>
    </location>
</feature>
<dbReference type="Proteomes" id="UP001595892">
    <property type="component" value="Unassembled WGS sequence"/>
</dbReference>
<name>A0ABV9NLN7_9GAMM</name>
<evidence type="ECO:0000256" key="7">
    <source>
        <dbReference type="ARBA" id="ARBA00023136"/>
    </source>
</evidence>
<feature type="transmembrane region" description="Helical" evidence="8">
    <location>
        <begin position="440"/>
        <end position="459"/>
    </location>
</feature>
<evidence type="ECO:0000313" key="10">
    <source>
        <dbReference type="Proteomes" id="UP001595892"/>
    </source>
</evidence>
<proteinExistence type="inferred from homology"/>
<sequence length="533" mass="56035">MTLLQGLAALMPVLSVFVFLVLLRMPATRAMPLSLLISAALALAVWRMPARQLAAALLEGGVVALTILWIVFGAILLLNVLRRSGGLDVIRAGFAGISPDRRVQAIVIAWLFGSFLEGAAGFGTPAAIAAPLLVALGFPPLAAVVLALVSDSSAVSFGAVGTPVLVGLAQGLPEASDAQLREIALTAIGIDLFVASLLPLILCLILTRFFGAERSWRPGFAVAPFAIVGGLSFTGPAWLVAWLVGPEFPSILGAMIGLAIVCTLARLRILVPATPWFFSEADRIRATAHVPRTQARMSLLRAWSPYVLVAALLVLTRVPALPFKDWLGGIVIAWPRILGTDVAASVAPLYLPGTLFVLVALATLRLHRCGLDTLRGATSDSLRRLLPATVALMTSVPMVRVFLRSDVNDADLGAMPMELAGLAAASLADHWVWAAPAIGALGSFIAGSGTFSNMMFAAFQQSLAAHTGLPEHLVLALQMLGANAGNMICVVNVVAAASVVALDGREGEIIRFTLLPMLYYCAMASVVAWLVWL</sequence>
<keyword evidence="3 8" id="KW-0813">Transport</keyword>
<evidence type="ECO:0000256" key="3">
    <source>
        <dbReference type="ARBA" id="ARBA00022448"/>
    </source>
</evidence>
<accession>A0ABV9NLN7</accession>
<evidence type="ECO:0000256" key="6">
    <source>
        <dbReference type="ARBA" id="ARBA00022989"/>
    </source>
</evidence>
<dbReference type="NCBIfam" id="TIGR00795">
    <property type="entry name" value="lctP"/>
    <property type="match status" value="1"/>
</dbReference>
<dbReference type="PANTHER" id="PTHR30003:SF0">
    <property type="entry name" value="GLYCOLATE PERMEASE GLCA-RELATED"/>
    <property type="match status" value="1"/>
</dbReference>
<feature type="transmembrane region" description="Helical" evidence="8">
    <location>
        <begin position="479"/>
        <end position="502"/>
    </location>
</feature>
<feature type="transmembrane region" description="Helical" evidence="8">
    <location>
        <begin position="6"/>
        <end position="23"/>
    </location>
</feature>
<comment type="caution">
    <text evidence="9">The sequence shown here is derived from an EMBL/GenBank/DDBJ whole genome shotgun (WGS) entry which is preliminary data.</text>
</comment>
<feature type="transmembrane region" description="Helical" evidence="8">
    <location>
        <begin position="102"/>
        <end position="122"/>
    </location>
</feature>
<keyword evidence="10" id="KW-1185">Reference proteome</keyword>
<evidence type="ECO:0000256" key="4">
    <source>
        <dbReference type="ARBA" id="ARBA00022475"/>
    </source>
</evidence>
<dbReference type="EMBL" id="JBHSGG010000021">
    <property type="protein sequence ID" value="MFC4728018.1"/>
    <property type="molecule type" value="Genomic_DNA"/>
</dbReference>
<protein>
    <recommendedName>
        <fullName evidence="8">L-lactate permease</fullName>
    </recommendedName>
</protein>
<evidence type="ECO:0000313" key="9">
    <source>
        <dbReference type="EMBL" id="MFC4728018.1"/>
    </source>
</evidence>